<organism evidence="1 2">
    <name type="scientific">Smallanthus sonchifolius</name>
    <dbReference type="NCBI Taxonomy" id="185202"/>
    <lineage>
        <taxon>Eukaryota</taxon>
        <taxon>Viridiplantae</taxon>
        <taxon>Streptophyta</taxon>
        <taxon>Embryophyta</taxon>
        <taxon>Tracheophyta</taxon>
        <taxon>Spermatophyta</taxon>
        <taxon>Magnoliopsida</taxon>
        <taxon>eudicotyledons</taxon>
        <taxon>Gunneridae</taxon>
        <taxon>Pentapetalae</taxon>
        <taxon>asterids</taxon>
        <taxon>campanulids</taxon>
        <taxon>Asterales</taxon>
        <taxon>Asteraceae</taxon>
        <taxon>Asteroideae</taxon>
        <taxon>Heliantheae alliance</taxon>
        <taxon>Millerieae</taxon>
        <taxon>Smallanthus</taxon>
    </lineage>
</organism>
<proteinExistence type="predicted"/>
<evidence type="ECO:0000313" key="1">
    <source>
        <dbReference type="EMBL" id="KAI3756150.1"/>
    </source>
</evidence>
<reference evidence="2" key="1">
    <citation type="journal article" date="2022" name="Mol. Ecol. Resour.">
        <title>The genomes of chicory, endive, great burdock and yacon provide insights into Asteraceae palaeo-polyploidization history and plant inulin production.</title>
        <authorList>
            <person name="Fan W."/>
            <person name="Wang S."/>
            <person name="Wang H."/>
            <person name="Wang A."/>
            <person name="Jiang F."/>
            <person name="Liu H."/>
            <person name="Zhao H."/>
            <person name="Xu D."/>
            <person name="Zhang Y."/>
        </authorList>
    </citation>
    <scope>NUCLEOTIDE SEQUENCE [LARGE SCALE GENOMIC DNA]</scope>
    <source>
        <strain evidence="2">cv. Yunnan</strain>
    </source>
</reference>
<evidence type="ECO:0000313" key="2">
    <source>
        <dbReference type="Proteomes" id="UP001056120"/>
    </source>
</evidence>
<keyword evidence="2" id="KW-1185">Reference proteome</keyword>
<gene>
    <name evidence="1" type="ORF">L1987_55965</name>
</gene>
<reference evidence="1 2" key="2">
    <citation type="journal article" date="2022" name="Mol. Ecol. Resour.">
        <title>The genomes of chicory, endive, great burdock and yacon provide insights into Asteraceae paleo-polyploidization history and plant inulin production.</title>
        <authorList>
            <person name="Fan W."/>
            <person name="Wang S."/>
            <person name="Wang H."/>
            <person name="Wang A."/>
            <person name="Jiang F."/>
            <person name="Liu H."/>
            <person name="Zhao H."/>
            <person name="Xu D."/>
            <person name="Zhang Y."/>
        </authorList>
    </citation>
    <scope>NUCLEOTIDE SEQUENCE [LARGE SCALE GENOMIC DNA]</scope>
    <source>
        <strain evidence="2">cv. Yunnan</strain>
        <tissue evidence="1">Leaves</tissue>
    </source>
</reference>
<dbReference type="Proteomes" id="UP001056120">
    <property type="component" value="Linkage Group LG18"/>
</dbReference>
<accession>A0ACB9EBC6</accession>
<name>A0ACB9EBC6_9ASTR</name>
<sequence length="348" mass="37654">MNDKTSGCPFNQKDIQRCPFLRNINKPTNFSFASLHLPVPENGARGPIFEDESNFDNAFKLFHGKDGVVPLSEGDCEQAKPESVPKFNPLSANIATISLSAFGPGCPFSFGTFSEKWKTQKHESKSSKKESSLKGDASTHEALGNEWLENGNCPIAKSYRAVSGVLPLVASALKLPPGVKLKCPPAVVAARAALARTALVKKLRPQPLPEKMLVIGMLGMAANIPLGIWREHTRKFSLSWFIAVHAAVPFIAMLRKSVLMPKTAMAFTIAASILGQVIGSRAERFRLMRAQTQMRAQVVTVETIADHGSTDVDGVTKGRCRRDALIGGQLSGESVRYLSSSSSPGVCY</sequence>
<protein>
    <submittedName>
        <fullName evidence="1">Uncharacterized protein</fullName>
    </submittedName>
</protein>
<dbReference type="EMBL" id="CM042035">
    <property type="protein sequence ID" value="KAI3756150.1"/>
    <property type="molecule type" value="Genomic_DNA"/>
</dbReference>
<comment type="caution">
    <text evidence="1">The sequence shown here is derived from an EMBL/GenBank/DDBJ whole genome shotgun (WGS) entry which is preliminary data.</text>
</comment>